<dbReference type="Proteomes" id="UP000695000">
    <property type="component" value="Unplaced"/>
</dbReference>
<dbReference type="InterPro" id="IPR027417">
    <property type="entry name" value="P-loop_NTPase"/>
</dbReference>
<evidence type="ECO:0000313" key="10">
    <source>
        <dbReference type="RefSeq" id="XP_017775381.1"/>
    </source>
</evidence>
<dbReference type="PROSITE" id="PS50162">
    <property type="entry name" value="RECA_2"/>
    <property type="match status" value="1"/>
</dbReference>
<dbReference type="Pfam" id="PF08423">
    <property type="entry name" value="Rad51"/>
    <property type="match status" value="1"/>
</dbReference>
<reference evidence="10" key="1">
    <citation type="submission" date="2025-08" db="UniProtKB">
        <authorList>
            <consortium name="RefSeq"/>
        </authorList>
    </citation>
    <scope>IDENTIFICATION</scope>
    <source>
        <tissue evidence="10">Whole Larva</tissue>
    </source>
</reference>
<proteinExistence type="predicted"/>
<keyword evidence="2" id="KW-0547">Nucleotide-binding</keyword>
<keyword evidence="9" id="KW-1185">Reference proteome</keyword>
<protein>
    <recommendedName>
        <fullName evidence="7">DNA repair protein RAD51 homolog 3</fullName>
    </recommendedName>
</protein>
<accession>A0ABM1MLD1</accession>
<keyword evidence="6" id="KW-0539">Nucleus</keyword>
<evidence type="ECO:0000256" key="4">
    <source>
        <dbReference type="ARBA" id="ARBA00022840"/>
    </source>
</evidence>
<gene>
    <name evidence="10" type="primary">LOC108561817</name>
</gene>
<keyword evidence="3" id="KW-0227">DNA damage</keyword>
<dbReference type="InterPro" id="IPR013632">
    <property type="entry name" value="Rad51_C"/>
</dbReference>
<dbReference type="InterPro" id="IPR020588">
    <property type="entry name" value="RecA_ATP-bd"/>
</dbReference>
<dbReference type="RefSeq" id="XP_017775381.1">
    <property type="nucleotide sequence ID" value="XM_017919892.1"/>
</dbReference>
<feature type="domain" description="RecA family profile 1" evidence="8">
    <location>
        <begin position="57"/>
        <end position="231"/>
    </location>
</feature>
<comment type="subcellular location">
    <subcellularLocation>
        <location evidence="1">Nucleus</location>
    </subcellularLocation>
</comment>
<dbReference type="Gene3D" id="3.40.50.300">
    <property type="entry name" value="P-loop containing nucleotide triphosphate hydrolases"/>
    <property type="match status" value="1"/>
</dbReference>
<name>A0ABM1MLD1_NICVS</name>
<sequence>MYQPLYSIEFNADSKEFNPYQLKYVEDIDEDFIPSGWNKLVEAPKTCTAYDLLTSDNEKKISTTIEGLDFALDGGFSVGQINEFTGKPGSGKTQLCFRICVKFLLSNNETNVLFLSTNHNFASQRIEDLIKSSNEFQNARDELKNMLLVKLMKRIKIFEVQDITDLLASVKYLEYNQDYAQHLGIVFIDSIFIPFKELEQNERTSYIFRFYSNLQRLSTVTKLTVIVTNSITTVFNVPGEFTYFGSSYLHRLNIRIKLERLGQTMFKAKIDKCPYLCKSQSFNFSIV</sequence>
<dbReference type="GeneID" id="108561817"/>
<evidence type="ECO:0000256" key="1">
    <source>
        <dbReference type="ARBA" id="ARBA00004123"/>
    </source>
</evidence>
<evidence type="ECO:0000256" key="6">
    <source>
        <dbReference type="ARBA" id="ARBA00023242"/>
    </source>
</evidence>
<evidence type="ECO:0000256" key="7">
    <source>
        <dbReference type="ARBA" id="ARBA00040674"/>
    </source>
</evidence>
<evidence type="ECO:0000256" key="5">
    <source>
        <dbReference type="ARBA" id="ARBA00023204"/>
    </source>
</evidence>
<dbReference type="InterPro" id="IPR052093">
    <property type="entry name" value="HR_Repair_Mediator"/>
</dbReference>
<evidence type="ECO:0000256" key="2">
    <source>
        <dbReference type="ARBA" id="ARBA00022741"/>
    </source>
</evidence>
<evidence type="ECO:0000259" key="8">
    <source>
        <dbReference type="PROSITE" id="PS50162"/>
    </source>
</evidence>
<dbReference type="PANTHER" id="PTHR46239">
    <property type="entry name" value="DNA REPAIR PROTEIN RAD51 HOMOLOG 3 RAD51C"/>
    <property type="match status" value="1"/>
</dbReference>
<keyword evidence="4" id="KW-0067">ATP-binding</keyword>
<evidence type="ECO:0000256" key="3">
    <source>
        <dbReference type="ARBA" id="ARBA00022763"/>
    </source>
</evidence>
<keyword evidence="5" id="KW-0234">DNA repair</keyword>
<dbReference type="SUPFAM" id="SSF52540">
    <property type="entry name" value="P-loop containing nucleoside triphosphate hydrolases"/>
    <property type="match status" value="1"/>
</dbReference>
<organism evidence="9 10">
    <name type="scientific">Nicrophorus vespilloides</name>
    <name type="common">Boreal carrion beetle</name>
    <dbReference type="NCBI Taxonomy" id="110193"/>
    <lineage>
        <taxon>Eukaryota</taxon>
        <taxon>Metazoa</taxon>
        <taxon>Ecdysozoa</taxon>
        <taxon>Arthropoda</taxon>
        <taxon>Hexapoda</taxon>
        <taxon>Insecta</taxon>
        <taxon>Pterygota</taxon>
        <taxon>Neoptera</taxon>
        <taxon>Endopterygota</taxon>
        <taxon>Coleoptera</taxon>
        <taxon>Polyphaga</taxon>
        <taxon>Staphyliniformia</taxon>
        <taxon>Silphidae</taxon>
        <taxon>Nicrophorinae</taxon>
        <taxon>Nicrophorus</taxon>
    </lineage>
</organism>
<dbReference type="PANTHER" id="PTHR46239:SF1">
    <property type="entry name" value="DNA REPAIR PROTEIN RAD51 HOMOLOG 3"/>
    <property type="match status" value="1"/>
</dbReference>
<evidence type="ECO:0000313" key="9">
    <source>
        <dbReference type="Proteomes" id="UP000695000"/>
    </source>
</evidence>